<gene>
    <name evidence="2" type="ORF">GCM10010430_67360</name>
</gene>
<reference evidence="3" key="1">
    <citation type="journal article" date="2019" name="Int. J. Syst. Evol. Microbiol.">
        <title>The Global Catalogue of Microorganisms (GCM) 10K type strain sequencing project: providing services to taxonomists for standard genome sequencing and annotation.</title>
        <authorList>
            <consortium name="The Broad Institute Genomics Platform"/>
            <consortium name="The Broad Institute Genome Sequencing Center for Infectious Disease"/>
            <person name="Wu L."/>
            <person name="Ma J."/>
        </authorList>
    </citation>
    <scope>NUCLEOTIDE SEQUENCE [LARGE SCALE GENOMIC DNA]</scope>
    <source>
        <strain evidence="3">JCM 7356</strain>
    </source>
</reference>
<accession>A0ABP5RR47</accession>
<dbReference type="RefSeq" id="WP_344640358.1">
    <property type="nucleotide sequence ID" value="NZ_BAAATR010000044.1"/>
</dbReference>
<keyword evidence="1" id="KW-1133">Transmembrane helix</keyword>
<dbReference type="Proteomes" id="UP001500305">
    <property type="component" value="Unassembled WGS sequence"/>
</dbReference>
<comment type="caution">
    <text evidence="2">The sequence shown here is derived from an EMBL/GenBank/DDBJ whole genome shotgun (WGS) entry which is preliminary data.</text>
</comment>
<sequence>MRTRPPQRRGGFSWFTVEHLPLPLGKTLLVAKHLGFLAVMAFLGLSLTDPPSGAPGLGGGITGLAVGGLGSVVNPLWGAASKKFDQDISRILTTTLSFLTFVSPVGIGVWAAIEVFRTPSPATAQAVLVAAVAGFSGLSLDTSNVTHPDSQSAK</sequence>
<keyword evidence="1" id="KW-0472">Membrane</keyword>
<keyword evidence="3" id="KW-1185">Reference proteome</keyword>
<keyword evidence="1" id="KW-0812">Transmembrane</keyword>
<dbReference type="EMBL" id="BAAATR010000044">
    <property type="protein sequence ID" value="GAA2271981.1"/>
    <property type="molecule type" value="Genomic_DNA"/>
</dbReference>
<feature type="transmembrane region" description="Helical" evidence="1">
    <location>
        <begin position="29"/>
        <end position="47"/>
    </location>
</feature>
<organism evidence="2 3">
    <name type="scientific">Kitasatospora cystarginea</name>
    <dbReference type="NCBI Taxonomy" id="58350"/>
    <lineage>
        <taxon>Bacteria</taxon>
        <taxon>Bacillati</taxon>
        <taxon>Actinomycetota</taxon>
        <taxon>Actinomycetes</taxon>
        <taxon>Kitasatosporales</taxon>
        <taxon>Streptomycetaceae</taxon>
        <taxon>Kitasatospora</taxon>
    </lineage>
</organism>
<feature type="transmembrane region" description="Helical" evidence="1">
    <location>
        <begin position="59"/>
        <end position="79"/>
    </location>
</feature>
<name>A0ABP5RR47_9ACTN</name>
<proteinExistence type="predicted"/>
<protein>
    <submittedName>
        <fullName evidence="2">Uncharacterized protein</fullName>
    </submittedName>
</protein>
<evidence type="ECO:0000256" key="1">
    <source>
        <dbReference type="SAM" id="Phobius"/>
    </source>
</evidence>
<evidence type="ECO:0000313" key="3">
    <source>
        <dbReference type="Proteomes" id="UP001500305"/>
    </source>
</evidence>
<feature type="transmembrane region" description="Helical" evidence="1">
    <location>
        <begin position="91"/>
        <end position="113"/>
    </location>
</feature>
<evidence type="ECO:0000313" key="2">
    <source>
        <dbReference type="EMBL" id="GAA2271981.1"/>
    </source>
</evidence>